<dbReference type="SUPFAM" id="SSF50610">
    <property type="entry name" value="mu transposase, C-terminal domain"/>
    <property type="match status" value="1"/>
</dbReference>
<dbReference type="GO" id="GO:0003677">
    <property type="term" value="F:DNA binding"/>
    <property type="evidence" value="ECO:0007669"/>
    <property type="project" value="UniProtKB-KW"/>
</dbReference>
<dbReference type="OrthoDB" id="5287589at2"/>
<dbReference type="InterPro" id="IPR036397">
    <property type="entry name" value="RNaseH_sf"/>
</dbReference>
<dbReference type="AlphaFoldDB" id="A0A317PG08"/>
<dbReference type="Gene3D" id="1.10.10.10">
    <property type="entry name" value="Winged helix-like DNA-binding domain superfamily/Winged helix DNA-binding domain"/>
    <property type="match status" value="1"/>
</dbReference>
<dbReference type="Gene3D" id="1.10.10.60">
    <property type="entry name" value="Homeodomain-like"/>
    <property type="match status" value="2"/>
</dbReference>
<dbReference type="Gene3D" id="2.30.30.130">
    <property type="entry name" value="Transposase, Mu, C-terminal"/>
    <property type="match status" value="1"/>
</dbReference>
<dbReference type="GO" id="GO:0015074">
    <property type="term" value="P:DNA integration"/>
    <property type="evidence" value="ECO:0007669"/>
    <property type="project" value="InterPro"/>
</dbReference>
<protein>
    <submittedName>
        <fullName evidence="3">Mu DNA-binding protein</fullName>
    </submittedName>
</protein>
<dbReference type="Gene3D" id="3.30.420.10">
    <property type="entry name" value="Ribonuclease H-like superfamily/Ribonuclease H"/>
    <property type="match status" value="1"/>
</dbReference>
<dbReference type="InterPro" id="IPR009061">
    <property type="entry name" value="DNA-bd_dom_put_sf"/>
</dbReference>
<dbReference type="GO" id="GO:0004803">
    <property type="term" value="F:transposase activity"/>
    <property type="evidence" value="ECO:0007669"/>
    <property type="project" value="InterPro"/>
</dbReference>
<evidence type="ECO:0000313" key="3">
    <source>
        <dbReference type="EMBL" id="PWV97734.1"/>
    </source>
</evidence>
<dbReference type="RefSeq" id="WP_110034025.1">
    <property type="nucleotide sequence ID" value="NZ_QGTR01000006.1"/>
</dbReference>
<keyword evidence="3" id="KW-0238">DNA-binding</keyword>
<evidence type="ECO:0000259" key="1">
    <source>
        <dbReference type="PROSITE" id="PS50994"/>
    </source>
</evidence>
<dbReference type="InterPro" id="IPR015378">
    <property type="entry name" value="Transposase-like_Mu_C"/>
</dbReference>
<dbReference type="Pfam" id="PF02914">
    <property type="entry name" value="DDE_2"/>
    <property type="match status" value="1"/>
</dbReference>
<dbReference type="SUPFAM" id="SSF53098">
    <property type="entry name" value="Ribonuclease H-like"/>
    <property type="match status" value="1"/>
</dbReference>
<reference evidence="3 4" key="1">
    <citation type="submission" date="2018-05" db="EMBL/GenBank/DDBJ databases">
        <title>Genomic Encyclopedia of Type Strains, Phase IV (KMG-IV): sequencing the most valuable type-strain genomes for metagenomic binning, comparative biology and taxonomic classification.</title>
        <authorList>
            <person name="Goeker M."/>
        </authorList>
    </citation>
    <scope>NUCLEOTIDE SEQUENCE [LARGE SCALE GENOMIC DNA]</scope>
    <source>
        <strain evidence="3 4">DSM 16791</strain>
    </source>
</reference>
<accession>A0A317PG08</accession>
<evidence type="ECO:0000313" key="4">
    <source>
        <dbReference type="Proteomes" id="UP000246352"/>
    </source>
</evidence>
<dbReference type="InterPro" id="IPR036388">
    <property type="entry name" value="WH-like_DNA-bd_sf"/>
</dbReference>
<dbReference type="InterPro" id="IPR015126">
    <property type="entry name" value="Mu_I-gamma"/>
</dbReference>
<dbReference type="InterPro" id="IPR009004">
    <property type="entry name" value="Transposase_Mu_C"/>
</dbReference>
<comment type="caution">
    <text evidence="3">The sequence shown here is derived from an EMBL/GenBank/DDBJ whole genome shotgun (WGS) entry which is preliminary data.</text>
</comment>
<gene>
    <name evidence="3" type="ORF">DFR52_106259</name>
</gene>
<dbReference type="Pfam" id="PF02316">
    <property type="entry name" value="HTH_Tnp_Mu_1"/>
    <property type="match status" value="1"/>
</dbReference>
<dbReference type="InterPro" id="IPR003314">
    <property type="entry name" value="Mu-type_HTH"/>
</dbReference>
<name>A0A317PG08_9HYPH</name>
<proteinExistence type="predicted"/>
<dbReference type="PROSITE" id="PS51702">
    <property type="entry name" value="HTH_MU"/>
    <property type="match status" value="1"/>
</dbReference>
<dbReference type="Pfam" id="PF09299">
    <property type="entry name" value="Mu-transpos_C"/>
    <property type="match status" value="1"/>
</dbReference>
<dbReference type="InterPro" id="IPR004189">
    <property type="entry name" value="Phage_Mu_transposase"/>
</dbReference>
<feature type="domain" description="HTH Mu-type" evidence="2">
    <location>
        <begin position="1"/>
        <end position="70"/>
    </location>
</feature>
<sequence length="647" mass="72149">MKQFFTPKEIAKAAGVSERSINQMAAKSRWRHLDMKARKRDGRGGGWEYHVSLLPQAAQARLMVVHSAPANANVNKTAEARSKLWADYEALSKDRKAACEARLKVVAEVATFINGGLSETAAIAIAAKHHQVSPRAVRNWRTRVAGIERQDWLAALADQYHATSSAAECDERAWAALKSDFLRPERPAFSACYRRMREAASEQGWAPVAEERALRRRLAIEVPKAVQTAARQKRDQVKNLYPAQRRDRSMLHAMEAVNMDGHKFDVFVLLPGQTTPTRVMLLALQDLYSGKMVAWRLSPSENKDTVRLVIGDMVSRHGIPDKILLDNGRAFASKWITGGAANRYRFKVRDEDPRGLLTTLGVEIIWATPYSGQSKPIERAFRDLAENIAKHPFCAGAYTGNTPDAKPENYASRAIPFAAFSEHVDRMIAEHNARPGRKAGNAHGRSFDETFSASLQDPATLVRWPTENQRSLWLLAAERIRSKKGSGEIEIYGNRYWNAALNAHSGTRVTVRFDPDHLTQPIHVYDANDNLICVAECIADTGFFDTGAARDHAAKRNQLTKAIRESARLHTALAPDTLAEIYGAGKSAPQPKPEPPRFKRIANGGIRAEPEARAEWDEQSEQAFSRAMRMIEENVIEFPGKGEKPGR</sequence>
<dbReference type="Proteomes" id="UP000246352">
    <property type="component" value="Unassembled WGS sequence"/>
</dbReference>
<dbReference type="PROSITE" id="PS50994">
    <property type="entry name" value="INTEGRASE"/>
    <property type="match status" value="1"/>
</dbReference>
<dbReference type="Pfam" id="PF09039">
    <property type="entry name" value="HTH_Tnp_Mu_2"/>
    <property type="match status" value="1"/>
</dbReference>
<keyword evidence="4" id="KW-1185">Reference proteome</keyword>
<dbReference type="EMBL" id="QGTR01000006">
    <property type="protein sequence ID" value="PWV97734.1"/>
    <property type="molecule type" value="Genomic_DNA"/>
</dbReference>
<feature type="domain" description="Integrase catalytic" evidence="1">
    <location>
        <begin position="238"/>
        <end position="455"/>
    </location>
</feature>
<dbReference type="SUPFAM" id="SSF46955">
    <property type="entry name" value="Putative DNA-binding domain"/>
    <property type="match status" value="1"/>
</dbReference>
<dbReference type="GO" id="GO:0006313">
    <property type="term" value="P:DNA transposition"/>
    <property type="evidence" value="ECO:0007669"/>
    <property type="project" value="InterPro"/>
</dbReference>
<organism evidence="3 4">
    <name type="scientific">Hoeflea marina</name>
    <dbReference type="NCBI Taxonomy" id="274592"/>
    <lineage>
        <taxon>Bacteria</taxon>
        <taxon>Pseudomonadati</taxon>
        <taxon>Pseudomonadota</taxon>
        <taxon>Alphaproteobacteria</taxon>
        <taxon>Hyphomicrobiales</taxon>
        <taxon>Rhizobiaceae</taxon>
        <taxon>Hoeflea</taxon>
    </lineage>
</organism>
<dbReference type="InterPro" id="IPR009057">
    <property type="entry name" value="Homeodomain-like_sf"/>
</dbReference>
<evidence type="ECO:0000259" key="2">
    <source>
        <dbReference type="PROSITE" id="PS51702"/>
    </source>
</evidence>
<dbReference type="SUPFAM" id="SSF46689">
    <property type="entry name" value="Homeodomain-like"/>
    <property type="match status" value="2"/>
</dbReference>
<dbReference type="InterPro" id="IPR001584">
    <property type="entry name" value="Integrase_cat-core"/>
</dbReference>
<dbReference type="InterPro" id="IPR012337">
    <property type="entry name" value="RNaseH-like_sf"/>
</dbReference>